<evidence type="ECO:0000259" key="1">
    <source>
        <dbReference type="Pfam" id="PF21306"/>
    </source>
</evidence>
<dbReference type="EMBL" id="JAIZTC010000010">
    <property type="protein sequence ID" value="MCA8383126.1"/>
    <property type="molecule type" value="Genomic_DNA"/>
</dbReference>
<protein>
    <recommendedName>
        <fullName evidence="1">Tetracyclin repressor-like 40 C-terminal domain-containing protein</fullName>
    </recommendedName>
</protein>
<accession>A0AAW4TMN5</accession>
<sequence length="189" mass="20603">MVEEVLEASGKVVDAATRHLTDLAERLSAGLQYTLLQAHADPLWGKFLSSSLMRPASAANGLGRFFLRDVLDGLAQQRFKAEDLPMSVVAIVGTLHAMLRGEREEMQMELGHLGQGQIDGSAAAEEDMNLIRRTTALMLRILGIPAEESVALIHKPLPRISGFARFFERDSVADEDAPTKAASYSWAGE</sequence>
<reference evidence="2" key="1">
    <citation type="submission" date="2023-08" db="EMBL/GenBank/DDBJ databases">
        <title>A collection of bacterial strains from the Burkholderia cepacia Research Laboratory and Repository.</title>
        <authorList>
            <person name="Lipuma J."/>
            <person name="Spilker T."/>
        </authorList>
    </citation>
    <scope>NUCLEOTIDE SEQUENCE</scope>
    <source>
        <strain evidence="2">AU0862</strain>
    </source>
</reference>
<dbReference type="Proteomes" id="UP001199070">
    <property type="component" value="Unassembled WGS sequence"/>
</dbReference>
<dbReference type="Pfam" id="PF21306">
    <property type="entry name" value="TetR_C_40"/>
    <property type="match status" value="1"/>
</dbReference>
<evidence type="ECO:0000313" key="2">
    <source>
        <dbReference type="EMBL" id="MCA8383126.1"/>
    </source>
</evidence>
<evidence type="ECO:0000313" key="3">
    <source>
        <dbReference type="Proteomes" id="UP001199070"/>
    </source>
</evidence>
<gene>
    <name evidence="2" type="ORF">LGN22_29875</name>
</gene>
<dbReference type="AlphaFoldDB" id="A0AAW4TMN5"/>
<name>A0AAW4TMN5_9BURK</name>
<dbReference type="InterPro" id="IPR049513">
    <property type="entry name" value="TetR_C_40"/>
</dbReference>
<organism evidence="2 3">
    <name type="scientific">Burkholderia cenocepacia</name>
    <dbReference type="NCBI Taxonomy" id="95486"/>
    <lineage>
        <taxon>Bacteria</taxon>
        <taxon>Pseudomonadati</taxon>
        <taxon>Pseudomonadota</taxon>
        <taxon>Betaproteobacteria</taxon>
        <taxon>Burkholderiales</taxon>
        <taxon>Burkholderiaceae</taxon>
        <taxon>Burkholderia</taxon>
        <taxon>Burkholderia cepacia complex</taxon>
    </lineage>
</organism>
<comment type="caution">
    <text evidence="2">The sequence shown here is derived from an EMBL/GenBank/DDBJ whole genome shotgun (WGS) entry which is preliminary data.</text>
</comment>
<feature type="domain" description="Tetracyclin repressor-like 40 C-terminal" evidence="1">
    <location>
        <begin position="22"/>
        <end position="150"/>
    </location>
</feature>
<dbReference type="Gene3D" id="1.10.357.10">
    <property type="entry name" value="Tetracycline Repressor, domain 2"/>
    <property type="match status" value="1"/>
</dbReference>
<proteinExistence type="predicted"/>